<dbReference type="Proteomes" id="UP001314170">
    <property type="component" value="Unassembled WGS sequence"/>
</dbReference>
<gene>
    <name evidence="1" type="ORF">DCAF_LOCUS22614</name>
</gene>
<proteinExistence type="predicted"/>
<organism evidence="1 2">
    <name type="scientific">Dovyalis caffra</name>
    <dbReference type="NCBI Taxonomy" id="77055"/>
    <lineage>
        <taxon>Eukaryota</taxon>
        <taxon>Viridiplantae</taxon>
        <taxon>Streptophyta</taxon>
        <taxon>Embryophyta</taxon>
        <taxon>Tracheophyta</taxon>
        <taxon>Spermatophyta</taxon>
        <taxon>Magnoliopsida</taxon>
        <taxon>eudicotyledons</taxon>
        <taxon>Gunneridae</taxon>
        <taxon>Pentapetalae</taxon>
        <taxon>rosids</taxon>
        <taxon>fabids</taxon>
        <taxon>Malpighiales</taxon>
        <taxon>Salicaceae</taxon>
        <taxon>Flacourtieae</taxon>
        <taxon>Dovyalis</taxon>
    </lineage>
</organism>
<name>A0AAV1SHK3_9ROSI</name>
<feature type="non-terminal residue" evidence="1">
    <location>
        <position position="70"/>
    </location>
</feature>
<dbReference type="AlphaFoldDB" id="A0AAV1SHK3"/>
<evidence type="ECO:0000313" key="2">
    <source>
        <dbReference type="Proteomes" id="UP001314170"/>
    </source>
</evidence>
<accession>A0AAV1SHK3</accession>
<comment type="caution">
    <text evidence="1">The sequence shown here is derived from an EMBL/GenBank/DDBJ whole genome shotgun (WGS) entry which is preliminary data.</text>
</comment>
<sequence>MYLMGNLHFHGFCLCHREGMKIFDSVRPADWKYLLMLLYLLHIKANTPLFFLPKIQLNLKFSHSPIALEH</sequence>
<protein>
    <submittedName>
        <fullName evidence="1">Uncharacterized protein</fullName>
    </submittedName>
</protein>
<dbReference type="EMBL" id="CAWUPB010001178">
    <property type="protein sequence ID" value="CAK7349891.1"/>
    <property type="molecule type" value="Genomic_DNA"/>
</dbReference>
<keyword evidence="2" id="KW-1185">Reference proteome</keyword>
<evidence type="ECO:0000313" key="1">
    <source>
        <dbReference type="EMBL" id="CAK7349891.1"/>
    </source>
</evidence>
<reference evidence="1 2" key="1">
    <citation type="submission" date="2024-01" db="EMBL/GenBank/DDBJ databases">
        <authorList>
            <person name="Waweru B."/>
        </authorList>
    </citation>
    <scope>NUCLEOTIDE SEQUENCE [LARGE SCALE GENOMIC DNA]</scope>
</reference>